<keyword evidence="7 9" id="KW-0408">Iron</keyword>
<name>A0A1J8PJY8_9AGAM</name>
<keyword evidence="6 10" id="KW-0560">Oxidoreductase</keyword>
<evidence type="ECO:0000256" key="7">
    <source>
        <dbReference type="ARBA" id="ARBA00023004"/>
    </source>
</evidence>
<dbReference type="GO" id="GO:0020037">
    <property type="term" value="F:heme binding"/>
    <property type="evidence" value="ECO:0007669"/>
    <property type="project" value="InterPro"/>
</dbReference>
<evidence type="ECO:0000256" key="10">
    <source>
        <dbReference type="RuleBase" id="RU000461"/>
    </source>
</evidence>
<dbReference type="PANTHER" id="PTHR46300">
    <property type="entry name" value="P450, PUTATIVE (EUROFUNG)-RELATED-RELATED"/>
    <property type="match status" value="1"/>
</dbReference>
<evidence type="ECO:0000256" key="1">
    <source>
        <dbReference type="ARBA" id="ARBA00001971"/>
    </source>
</evidence>
<dbReference type="InterPro" id="IPR050364">
    <property type="entry name" value="Cytochrome_P450_fung"/>
</dbReference>
<sequence>MVLNILDDPSNFQDHTVTYAATTIMKVAYGKNTPTAATDPEVIEVRQVMEILQTVLGSGTYLVDSIPWLKYLPWYGQELKHGYEISKRIHTSQLNRVKQRMQSNVDLGPSFAKFVLENGRHYDLTELEMAFLAGAFFGAGADTVAAAISTVLMAAACFPEEQATVQAELDEVIGRHRAPTFADQESLPRLQAFISEALRWRPLSPDGLDHRTTKDVTWARRKLLHPSGHYGVRQPLASIMIVLAKCERPNCFSLRAISRDPEVYPEPDKFKPQRWMNDEDHLRDDLKFFVFGFGRRVCPAQHVANRSVFITSLLILWAFQLTLDPTKPLDDMGFLNGNPQPFSIEAKTRVPETELRRIMEIYQNP</sequence>
<dbReference type="InterPro" id="IPR001128">
    <property type="entry name" value="Cyt_P450"/>
</dbReference>
<evidence type="ECO:0000256" key="8">
    <source>
        <dbReference type="ARBA" id="ARBA00023033"/>
    </source>
</evidence>
<evidence type="ECO:0000313" key="11">
    <source>
        <dbReference type="EMBL" id="OJA08123.1"/>
    </source>
</evidence>
<organism evidence="11 12">
    <name type="scientific">Rhizopogon vesiculosus</name>
    <dbReference type="NCBI Taxonomy" id="180088"/>
    <lineage>
        <taxon>Eukaryota</taxon>
        <taxon>Fungi</taxon>
        <taxon>Dikarya</taxon>
        <taxon>Basidiomycota</taxon>
        <taxon>Agaricomycotina</taxon>
        <taxon>Agaricomycetes</taxon>
        <taxon>Agaricomycetidae</taxon>
        <taxon>Boletales</taxon>
        <taxon>Suillineae</taxon>
        <taxon>Rhizopogonaceae</taxon>
        <taxon>Rhizopogon</taxon>
    </lineage>
</organism>
<dbReference type="EMBL" id="LVVM01006427">
    <property type="protein sequence ID" value="OJA08123.1"/>
    <property type="molecule type" value="Genomic_DNA"/>
</dbReference>
<accession>A0A1J8PJY8</accession>
<dbReference type="STRING" id="180088.A0A1J8PJY8"/>
<proteinExistence type="inferred from homology"/>
<feature type="binding site" description="axial binding residue" evidence="9">
    <location>
        <position position="298"/>
    </location>
    <ligand>
        <name>heme</name>
        <dbReference type="ChEBI" id="CHEBI:30413"/>
    </ligand>
    <ligandPart>
        <name>Fe</name>
        <dbReference type="ChEBI" id="CHEBI:18248"/>
    </ligandPart>
</feature>
<dbReference type="InterPro" id="IPR002401">
    <property type="entry name" value="Cyt_P450_E_grp-I"/>
</dbReference>
<dbReference type="AlphaFoldDB" id="A0A1J8PJY8"/>
<dbReference type="PANTHER" id="PTHR46300:SF1">
    <property type="entry name" value="P450, PUTATIVE (EUROFUNG)-RELATED"/>
    <property type="match status" value="1"/>
</dbReference>
<evidence type="ECO:0000256" key="2">
    <source>
        <dbReference type="ARBA" id="ARBA00005179"/>
    </source>
</evidence>
<comment type="pathway">
    <text evidence="2">Secondary metabolite biosynthesis.</text>
</comment>
<evidence type="ECO:0000256" key="4">
    <source>
        <dbReference type="ARBA" id="ARBA00022617"/>
    </source>
</evidence>
<evidence type="ECO:0000256" key="9">
    <source>
        <dbReference type="PIRSR" id="PIRSR602401-1"/>
    </source>
</evidence>
<protein>
    <recommendedName>
        <fullName evidence="13">Cytochrome P450</fullName>
    </recommendedName>
</protein>
<dbReference type="OrthoDB" id="2789670at2759"/>
<dbReference type="InterPro" id="IPR036396">
    <property type="entry name" value="Cyt_P450_sf"/>
</dbReference>
<evidence type="ECO:0000256" key="6">
    <source>
        <dbReference type="ARBA" id="ARBA00023002"/>
    </source>
</evidence>
<keyword evidence="4 9" id="KW-0349">Heme</keyword>
<gene>
    <name evidence="11" type="ORF">AZE42_08433</name>
</gene>
<reference evidence="11 12" key="1">
    <citation type="submission" date="2016-03" db="EMBL/GenBank/DDBJ databases">
        <title>Comparative genomics of the ectomycorrhizal sister species Rhizopogon vinicolor and Rhizopogon vesiculosus (Basidiomycota: Boletales) reveals a divergence of the mating type B locus.</title>
        <authorList>
            <person name="Mujic A.B."/>
            <person name="Kuo A."/>
            <person name="Tritt A."/>
            <person name="Lipzen A."/>
            <person name="Chen C."/>
            <person name="Johnson J."/>
            <person name="Sharma A."/>
            <person name="Barry K."/>
            <person name="Grigoriev I.V."/>
            <person name="Spatafora J.W."/>
        </authorList>
    </citation>
    <scope>NUCLEOTIDE SEQUENCE [LARGE SCALE GENOMIC DNA]</scope>
    <source>
        <strain evidence="11 12">AM-OR11-056</strain>
    </source>
</reference>
<dbReference type="GO" id="GO:0016705">
    <property type="term" value="F:oxidoreductase activity, acting on paired donors, with incorporation or reduction of molecular oxygen"/>
    <property type="evidence" value="ECO:0007669"/>
    <property type="project" value="InterPro"/>
</dbReference>
<evidence type="ECO:0000256" key="3">
    <source>
        <dbReference type="ARBA" id="ARBA00010617"/>
    </source>
</evidence>
<dbReference type="Proteomes" id="UP000183567">
    <property type="component" value="Unassembled WGS sequence"/>
</dbReference>
<evidence type="ECO:0000256" key="5">
    <source>
        <dbReference type="ARBA" id="ARBA00022723"/>
    </source>
</evidence>
<dbReference type="Gene3D" id="1.10.630.10">
    <property type="entry name" value="Cytochrome P450"/>
    <property type="match status" value="1"/>
</dbReference>
<dbReference type="PROSITE" id="PS00086">
    <property type="entry name" value="CYTOCHROME_P450"/>
    <property type="match status" value="1"/>
</dbReference>
<keyword evidence="8 10" id="KW-0503">Monooxygenase</keyword>
<dbReference type="Pfam" id="PF00067">
    <property type="entry name" value="p450"/>
    <property type="match status" value="2"/>
</dbReference>
<evidence type="ECO:0008006" key="13">
    <source>
        <dbReference type="Google" id="ProtNLM"/>
    </source>
</evidence>
<comment type="cofactor">
    <cofactor evidence="1 9">
        <name>heme</name>
        <dbReference type="ChEBI" id="CHEBI:30413"/>
    </cofactor>
</comment>
<dbReference type="GO" id="GO:0005506">
    <property type="term" value="F:iron ion binding"/>
    <property type="evidence" value="ECO:0007669"/>
    <property type="project" value="InterPro"/>
</dbReference>
<dbReference type="SUPFAM" id="SSF48264">
    <property type="entry name" value="Cytochrome P450"/>
    <property type="match status" value="1"/>
</dbReference>
<comment type="caution">
    <text evidence="11">The sequence shown here is derived from an EMBL/GenBank/DDBJ whole genome shotgun (WGS) entry which is preliminary data.</text>
</comment>
<dbReference type="PRINTS" id="PR00463">
    <property type="entry name" value="EP450I"/>
</dbReference>
<keyword evidence="5 9" id="KW-0479">Metal-binding</keyword>
<dbReference type="GO" id="GO:0004497">
    <property type="term" value="F:monooxygenase activity"/>
    <property type="evidence" value="ECO:0007669"/>
    <property type="project" value="UniProtKB-KW"/>
</dbReference>
<evidence type="ECO:0000313" key="12">
    <source>
        <dbReference type="Proteomes" id="UP000183567"/>
    </source>
</evidence>
<dbReference type="InterPro" id="IPR017972">
    <property type="entry name" value="Cyt_P450_CS"/>
</dbReference>
<keyword evidence="12" id="KW-1185">Reference proteome</keyword>
<comment type="similarity">
    <text evidence="3 10">Belongs to the cytochrome P450 family.</text>
</comment>